<dbReference type="EMBL" id="CP097507">
    <property type="protein sequence ID" value="URE05470.1"/>
    <property type="molecule type" value="Genomic_DNA"/>
</dbReference>
<gene>
    <name evidence="3" type="ORF">MUK42_21556</name>
</gene>
<dbReference type="PANTHER" id="PTHR11006:SF73">
    <property type="entry name" value="PROTEIN ARGININE N-METHYLTRANSFERASE 6"/>
    <property type="match status" value="1"/>
</dbReference>
<proteinExistence type="predicted"/>
<protein>
    <submittedName>
        <fullName evidence="3">Uncharacterized protein</fullName>
    </submittedName>
</protein>
<dbReference type="GO" id="GO:0042054">
    <property type="term" value="F:histone methyltransferase activity"/>
    <property type="evidence" value="ECO:0007669"/>
    <property type="project" value="TreeGrafter"/>
</dbReference>
<dbReference type="GO" id="GO:0016274">
    <property type="term" value="F:protein-arginine N-methyltransferase activity"/>
    <property type="evidence" value="ECO:0007669"/>
    <property type="project" value="InterPro"/>
</dbReference>
<dbReference type="Proteomes" id="UP001055439">
    <property type="component" value="Chromosome 5"/>
</dbReference>
<keyword evidence="2" id="KW-0472">Membrane</keyword>
<organism evidence="3 4">
    <name type="scientific">Musa troglodytarum</name>
    <name type="common">fe'i banana</name>
    <dbReference type="NCBI Taxonomy" id="320322"/>
    <lineage>
        <taxon>Eukaryota</taxon>
        <taxon>Viridiplantae</taxon>
        <taxon>Streptophyta</taxon>
        <taxon>Embryophyta</taxon>
        <taxon>Tracheophyta</taxon>
        <taxon>Spermatophyta</taxon>
        <taxon>Magnoliopsida</taxon>
        <taxon>Liliopsida</taxon>
        <taxon>Zingiberales</taxon>
        <taxon>Musaceae</taxon>
        <taxon>Musa</taxon>
    </lineage>
</organism>
<keyword evidence="1" id="KW-0949">S-adenosyl-L-methionine</keyword>
<evidence type="ECO:0000256" key="1">
    <source>
        <dbReference type="ARBA" id="ARBA00022691"/>
    </source>
</evidence>
<dbReference type="PANTHER" id="PTHR11006">
    <property type="entry name" value="PROTEIN ARGININE N-METHYLTRANSFERASE"/>
    <property type="match status" value="1"/>
</dbReference>
<evidence type="ECO:0000256" key="2">
    <source>
        <dbReference type="SAM" id="Phobius"/>
    </source>
</evidence>
<name>A0A9E7FZV4_9LILI</name>
<evidence type="ECO:0000313" key="3">
    <source>
        <dbReference type="EMBL" id="URE05470.1"/>
    </source>
</evidence>
<dbReference type="InterPro" id="IPR029063">
    <property type="entry name" value="SAM-dependent_MTases_sf"/>
</dbReference>
<dbReference type="Gene3D" id="3.40.50.150">
    <property type="entry name" value="Vaccinia Virus protein VP39"/>
    <property type="match status" value="1"/>
</dbReference>
<keyword evidence="2" id="KW-0812">Transmembrane</keyword>
<feature type="transmembrane region" description="Helical" evidence="2">
    <location>
        <begin position="51"/>
        <end position="71"/>
    </location>
</feature>
<dbReference type="OrthoDB" id="7848332at2759"/>
<dbReference type="AlphaFoldDB" id="A0A9E7FZV4"/>
<reference evidence="3" key="1">
    <citation type="submission" date="2022-05" db="EMBL/GenBank/DDBJ databases">
        <title>The Musa troglodytarum L. genome provides insights into the mechanism of non-climacteric behaviour and enrichment of carotenoids.</title>
        <authorList>
            <person name="Wang J."/>
        </authorList>
    </citation>
    <scope>NUCLEOTIDE SEQUENCE</scope>
    <source>
        <tissue evidence="3">Leaf</tissue>
    </source>
</reference>
<keyword evidence="2" id="KW-1133">Transmembrane helix</keyword>
<accession>A0A9E7FZV4</accession>
<evidence type="ECO:0000313" key="4">
    <source>
        <dbReference type="Proteomes" id="UP001055439"/>
    </source>
</evidence>
<sequence>MQQRQGSPVVPPSSDIEEYYSRAYSQIKDHARMEAYRDGILRHQPLISGKVVLNIGCGTGILAIFCALAGATRMHCVLFCPFLVC</sequence>
<keyword evidence="4" id="KW-1185">Reference proteome</keyword>
<dbReference type="SUPFAM" id="SSF53335">
    <property type="entry name" value="S-adenosyl-L-methionine-dependent methyltransferases"/>
    <property type="match status" value="1"/>
</dbReference>
<dbReference type="InterPro" id="IPR025799">
    <property type="entry name" value="Arg_MeTrfase"/>
</dbReference>